<gene>
    <name evidence="6" type="ORF">NDU88_000978</name>
</gene>
<dbReference type="SUPFAM" id="SSF64593">
    <property type="entry name" value="Intermediate filament protein, coiled coil region"/>
    <property type="match status" value="1"/>
</dbReference>
<dbReference type="GO" id="GO:0045109">
    <property type="term" value="P:intermediate filament organization"/>
    <property type="evidence" value="ECO:0007669"/>
    <property type="project" value="TreeGrafter"/>
</dbReference>
<accession>A0AAV7U5Z0</accession>
<dbReference type="GO" id="GO:0005615">
    <property type="term" value="C:extracellular space"/>
    <property type="evidence" value="ECO:0007669"/>
    <property type="project" value="TreeGrafter"/>
</dbReference>
<comment type="similarity">
    <text evidence="3">Belongs to the intermediate filament family.</text>
</comment>
<proteinExistence type="inferred from homology"/>
<protein>
    <recommendedName>
        <fullName evidence="5">IF rod domain-containing protein</fullName>
    </recommendedName>
</protein>
<dbReference type="InterPro" id="IPR018039">
    <property type="entry name" value="IF_conserved"/>
</dbReference>
<dbReference type="GO" id="GO:0070840">
    <property type="term" value="F:dynein complex binding"/>
    <property type="evidence" value="ECO:0007669"/>
    <property type="project" value="InterPro"/>
</dbReference>
<dbReference type="FunFam" id="1.20.5.500:FF:000001">
    <property type="entry name" value="Type II keratin 23"/>
    <property type="match status" value="1"/>
</dbReference>
<dbReference type="FunFam" id="1.20.5.170:FF:000004">
    <property type="entry name" value="Keratin, type II cytoskeletal 5"/>
    <property type="match status" value="1"/>
</dbReference>
<dbReference type="PROSITE" id="PS00226">
    <property type="entry name" value="IF_ROD_1"/>
    <property type="match status" value="1"/>
</dbReference>
<evidence type="ECO:0000259" key="5">
    <source>
        <dbReference type="PROSITE" id="PS51842"/>
    </source>
</evidence>
<dbReference type="GO" id="GO:0031424">
    <property type="term" value="P:keratinization"/>
    <property type="evidence" value="ECO:0007669"/>
    <property type="project" value="TreeGrafter"/>
</dbReference>
<comment type="caution">
    <text evidence="6">The sequence shown here is derived from an EMBL/GenBank/DDBJ whole genome shotgun (WGS) entry which is preliminary data.</text>
</comment>
<dbReference type="InterPro" id="IPR039008">
    <property type="entry name" value="IF_rod_dom"/>
</dbReference>
<dbReference type="GO" id="GO:0042803">
    <property type="term" value="F:protein homodimerization activity"/>
    <property type="evidence" value="ECO:0007669"/>
    <property type="project" value="InterPro"/>
</dbReference>
<dbReference type="GO" id="GO:0030280">
    <property type="term" value="F:structural constituent of skin epidermis"/>
    <property type="evidence" value="ECO:0007669"/>
    <property type="project" value="TreeGrafter"/>
</dbReference>
<name>A0AAV7U5Z0_PLEWA</name>
<dbReference type="SMART" id="SM01391">
    <property type="entry name" value="Filament"/>
    <property type="match status" value="1"/>
</dbReference>
<keyword evidence="2 4" id="KW-0175">Coiled coil</keyword>
<dbReference type="Gene3D" id="1.20.5.170">
    <property type="match status" value="1"/>
</dbReference>
<dbReference type="AlphaFoldDB" id="A0AAV7U5Z0"/>
<evidence type="ECO:0000313" key="7">
    <source>
        <dbReference type="Proteomes" id="UP001066276"/>
    </source>
</evidence>
<dbReference type="PANTHER" id="PTHR45616:SF70">
    <property type="entry name" value="IF ROD DOMAIN-CONTAINING PROTEIN"/>
    <property type="match status" value="1"/>
</dbReference>
<dbReference type="Gene3D" id="1.20.5.500">
    <property type="entry name" value="Single helix bin"/>
    <property type="match status" value="1"/>
</dbReference>
<keyword evidence="1 3" id="KW-0403">Intermediate filament</keyword>
<reference evidence="6" key="1">
    <citation type="journal article" date="2022" name="bioRxiv">
        <title>Sequencing and chromosome-scale assembly of the giantPleurodeles waltlgenome.</title>
        <authorList>
            <person name="Brown T."/>
            <person name="Elewa A."/>
            <person name="Iarovenko S."/>
            <person name="Subramanian E."/>
            <person name="Araus A.J."/>
            <person name="Petzold A."/>
            <person name="Susuki M."/>
            <person name="Suzuki K.-i.T."/>
            <person name="Hayashi T."/>
            <person name="Toyoda A."/>
            <person name="Oliveira C."/>
            <person name="Osipova E."/>
            <person name="Leigh N.D."/>
            <person name="Simon A."/>
            <person name="Yun M.H."/>
        </authorList>
    </citation>
    <scope>NUCLEOTIDE SEQUENCE</scope>
    <source>
        <strain evidence="6">20211129_DDA</strain>
        <tissue evidence="6">Liver</tissue>
    </source>
</reference>
<dbReference type="PRINTS" id="PR01276">
    <property type="entry name" value="TYPE2KERATIN"/>
</dbReference>
<organism evidence="6 7">
    <name type="scientific">Pleurodeles waltl</name>
    <name type="common">Iberian ribbed newt</name>
    <dbReference type="NCBI Taxonomy" id="8319"/>
    <lineage>
        <taxon>Eukaryota</taxon>
        <taxon>Metazoa</taxon>
        <taxon>Chordata</taxon>
        <taxon>Craniata</taxon>
        <taxon>Vertebrata</taxon>
        <taxon>Euteleostomi</taxon>
        <taxon>Amphibia</taxon>
        <taxon>Batrachia</taxon>
        <taxon>Caudata</taxon>
        <taxon>Salamandroidea</taxon>
        <taxon>Salamandridae</taxon>
        <taxon>Pleurodelinae</taxon>
        <taxon>Pleurodeles</taxon>
    </lineage>
</organism>
<feature type="domain" description="IF rod" evidence="5">
    <location>
        <begin position="1"/>
        <end position="211"/>
    </location>
</feature>
<dbReference type="PROSITE" id="PS51842">
    <property type="entry name" value="IF_ROD_2"/>
    <property type="match status" value="1"/>
</dbReference>
<evidence type="ECO:0000256" key="3">
    <source>
        <dbReference type="RuleBase" id="RU000685"/>
    </source>
</evidence>
<dbReference type="EMBL" id="JANPWB010000005">
    <property type="protein sequence ID" value="KAJ1184168.1"/>
    <property type="molecule type" value="Genomic_DNA"/>
</dbReference>
<evidence type="ECO:0000256" key="2">
    <source>
        <dbReference type="ARBA" id="ARBA00023054"/>
    </source>
</evidence>
<dbReference type="InterPro" id="IPR003054">
    <property type="entry name" value="Keratin_II"/>
</dbReference>
<evidence type="ECO:0000256" key="1">
    <source>
        <dbReference type="ARBA" id="ARBA00022754"/>
    </source>
</evidence>
<dbReference type="Pfam" id="PF00038">
    <property type="entry name" value="Filament"/>
    <property type="match status" value="1"/>
</dbReference>
<dbReference type="SUPFAM" id="SSF46579">
    <property type="entry name" value="Prefoldin"/>
    <property type="match status" value="1"/>
</dbReference>
<evidence type="ECO:0000313" key="6">
    <source>
        <dbReference type="EMBL" id="KAJ1184168.1"/>
    </source>
</evidence>
<dbReference type="PANTHER" id="PTHR45616">
    <property type="entry name" value="GATA-TYPE DOMAIN-CONTAINING PROTEIN"/>
    <property type="match status" value="1"/>
</dbReference>
<sequence length="217" mass="25017">MRELSMPDPANTYLHRVDMESKLNSISYVIKSLKQLYQEEMKELESLIHNAQISVVVDNSLEPEMKHIMADVKTQYQAMADKSQQEAEHWYKSKLDDLANQARRHNDELKNVKSEISDLTRQIQRMNGDIEVLKSQRTNLENAIGTAEEQGEQAIRNTKNNIQELEKALKGPKQVMAGKVHDYQNLMNTKLALDIEIATYRKLLEGEELRLNDPTPV</sequence>
<dbReference type="Proteomes" id="UP001066276">
    <property type="component" value="Chromosome 3_1"/>
</dbReference>
<evidence type="ECO:0000256" key="4">
    <source>
        <dbReference type="SAM" id="Coils"/>
    </source>
</evidence>
<dbReference type="GO" id="GO:0045095">
    <property type="term" value="C:keratin filament"/>
    <property type="evidence" value="ECO:0007669"/>
    <property type="project" value="InterPro"/>
</dbReference>
<feature type="coiled-coil region" evidence="4">
    <location>
        <begin position="92"/>
        <end position="168"/>
    </location>
</feature>
<keyword evidence="7" id="KW-1185">Reference proteome</keyword>